<feature type="compositionally biased region" description="Polar residues" evidence="1">
    <location>
        <begin position="1"/>
        <end position="14"/>
    </location>
</feature>
<reference evidence="3" key="1">
    <citation type="submission" date="2020-05" db="EMBL/GenBank/DDBJ databases">
        <authorList>
            <person name="Chiriac C."/>
            <person name="Salcher M."/>
            <person name="Ghai R."/>
            <person name="Kavagutti S V."/>
        </authorList>
    </citation>
    <scope>NUCLEOTIDE SEQUENCE</scope>
</reference>
<feature type="region of interest" description="Disordered" evidence="1">
    <location>
        <begin position="304"/>
        <end position="346"/>
    </location>
</feature>
<feature type="compositionally biased region" description="Basic and acidic residues" evidence="1">
    <location>
        <begin position="29"/>
        <end position="40"/>
    </location>
</feature>
<feature type="compositionally biased region" description="Basic and acidic residues" evidence="1">
    <location>
        <begin position="101"/>
        <end position="124"/>
    </location>
</feature>
<gene>
    <name evidence="2" type="ORF">UFOVP1154_11</name>
    <name evidence="3" type="ORF">UFOVP1341_26</name>
</gene>
<feature type="region of interest" description="Disordered" evidence="1">
    <location>
        <begin position="1"/>
        <end position="157"/>
    </location>
</feature>
<evidence type="ECO:0000313" key="2">
    <source>
        <dbReference type="EMBL" id="CAB4187165.1"/>
    </source>
</evidence>
<dbReference type="EMBL" id="LR797107">
    <property type="protein sequence ID" value="CAB4187165.1"/>
    <property type="molecule type" value="Genomic_DNA"/>
</dbReference>
<feature type="compositionally biased region" description="Low complexity" evidence="1">
    <location>
        <begin position="314"/>
        <end position="325"/>
    </location>
</feature>
<dbReference type="EMBL" id="LR797292">
    <property type="protein sequence ID" value="CAB4200199.1"/>
    <property type="molecule type" value="Genomic_DNA"/>
</dbReference>
<name>A0A6J5S1D1_9CAUD</name>
<feature type="compositionally biased region" description="Low complexity" evidence="1">
    <location>
        <begin position="46"/>
        <end position="58"/>
    </location>
</feature>
<feature type="compositionally biased region" description="Basic and acidic residues" evidence="1">
    <location>
        <begin position="65"/>
        <end position="89"/>
    </location>
</feature>
<organism evidence="3">
    <name type="scientific">uncultured Caudovirales phage</name>
    <dbReference type="NCBI Taxonomy" id="2100421"/>
    <lineage>
        <taxon>Viruses</taxon>
        <taxon>Duplodnaviria</taxon>
        <taxon>Heunggongvirae</taxon>
        <taxon>Uroviricota</taxon>
        <taxon>Caudoviricetes</taxon>
        <taxon>Peduoviridae</taxon>
        <taxon>Maltschvirus</taxon>
        <taxon>Maltschvirus maltsch</taxon>
    </lineage>
</organism>
<evidence type="ECO:0000256" key="1">
    <source>
        <dbReference type="SAM" id="MobiDB-lite"/>
    </source>
</evidence>
<proteinExistence type="predicted"/>
<evidence type="ECO:0000313" key="3">
    <source>
        <dbReference type="EMBL" id="CAB4200199.1"/>
    </source>
</evidence>
<protein>
    <submittedName>
        <fullName evidence="3">Uncharacterized protein</fullName>
    </submittedName>
</protein>
<accession>A0A6J5S1D1</accession>
<sequence>MEEITPSESGTPQTDAPAPIAPPPVAFHELGDEGRREFLKTGKVSADATADAATADQAEPGASTDARRQAASETADHGKKKGKGLDARKQQLQTEIAEMNDLLRTRSEVRRQLDALDARPKQDATADSSPRGKAQPEQAAYEKYANDPEAPDPEDFSDLRQWGAAMSVFVAEKVAEQKFGQLFDARAQQSAAASQQQHELNEVAEVAEQRITADEAVVPDWRDRMDPRFASIPPSRLLPEGANDSPQSFAKDQIMFESEHPAQLAVFYSDEANMAKLMRMSNGRSTATPQSIMREIAYQDASFRSPGNRVGSQAAASAAKTFTKTPAPPTSLGRRPGTAGDPVDKVINGKGKFSEFMAAMDQKEGVTSSGYFRRS</sequence>